<organism evidence="3 4">
    <name type="scientific">Oryza sativa subsp. japonica</name>
    <name type="common">Rice</name>
    <dbReference type="NCBI Taxonomy" id="39947"/>
    <lineage>
        <taxon>Eukaryota</taxon>
        <taxon>Viridiplantae</taxon>
        <taxon>Streptophyta</taxon>
        <taxon>Embryophyta</taxon>
        <taxon>Tracheophyta</taxon>
        <taxon>Spermatophyta</taxon>
        <taxon>Magnoliopsida</taxon>
        <taxon>Liliopsida</taxon>
        <taxon>Poales</taxon>
        <taxon>Poaceae</taxon>
        <taxon>BOP clade</taxon>
        <taxon>Oryzoideae</taxon>
        <taxon>Oryzeae</taxon>
        <taxon>Oryzinae</taxon>
        <taxon>Oryza</taxon>
        <taxon>Oryza sativa</taxon>
    </lineage>
</organism>
<reference evidence="3" key="1">
    <citation type="submission" date="2003-05" db="EMBL/GenBank/DDBJ databases">
        <title>Oryza sativa nipponbare(GA3) genomic DNA, chromosome 9, BAC clone:B1130E07.</title>
        <authorList>
            <person name="Sasaki T."/>
            <person name="Matsumoto T."/>
            <person name="Katayose Y."/>
        </authorList>
    </citation>
    <scope>NUCLEOTIDE SEQUENCE</scope>
</reference>
<evidence type="ECO:0000313" key="2">
    <source>
        <dbReference type="EMBL" id="BAD54689.1"/>
    </source>
</evidence>
<proteinExistence type="predicted"/>
<name>Q5Z476_ORYSJ</name>
<dbReference type="AlphaFoldDB" id="Q5Z476"/>
<evidence type="ECO:0000256" key="1">
    <source>
        <dbReference type="SAM" id="MobiDB-lite"/>
    </source>
</evidence>
<gene>
    <name evidence="2" type="ORF">B1130E07.25</name>
    <name evidence="3" type="ORF">B1130E07.30</name>
</gene>
<protein>
    <submittedName>
        <fullName evidence="3">Uncharacterized protein</fullName>
    </submittedName>
</protein>
<evidence type="ECO:0000313" key="3">
    <source>
        <dbReference type="EMBL" id="BAD54690.1"/>
    </source>
</evidence>
<feature type="region of interest" description="Disordered" evidence="1">
    <location>
        <begin position="1"/>
        <end position="50"/>
    </location>
</feature>
<reference evidence="4" key="2">
    <citation type="journal article" date="2005" name="Nature">
        <title>The map-based sequence of the rice genome.</title>
        <authorList>
            <consortium name="International rice genome sequencing project (IRGSP)"/>
            <person name="Matsumoto T."/>
            <person name="Wu J."/>
            <person name="Kanamori H."/>
            <person name="Katayose Y."/>
            <person name="Fujisawa M."/>
            <person name="Namiki N."/>
            <person name="Mizuno H."/>
            <person name="Yamamoto K."/>
            <person name="Antonio B.A."/>
            <person name="Baba T."/>
            <person name="Sakata K."/>
            <person name="Nagamura Y."/>
            <person name="Aoki H."/>
            <person name="Arikawa K."/>
            <person name="Arita K."/>
            <person name="Bito T."/>
            <person name="Chiden Y."/>
            <person name="Fujitsuka N."/>
            <person name="Fukunaka R."/>
            <person name="Hamada M."/>
            <person name="Harada C."/>
            <person name="Hayashi A."/>
            <person name="Hijishita S."/>
            <person name="Honda M."/>
            <person name="Hosokawa S."/>
            <person name="Ichikawa Y."/>
            <person name="Idonuma A."/>
            <person name="Iijima M."/>
            <person name="Ikeda M."/>
            <person name="Ikeno M."/>
            <person name="Ito K."/>
            <person name="Ito S."/>
            <person name="Ito T."/>
            <person name="Ito Y."/>
            <person name="Ito Y."/>
            <person name="Iwabuchi A."/>
            <person name="Kamiya K."/>
            <person name="Karasawa W."/>
            <person name="Kurita K."/>
            <person name="Katagiri S."/>
            <person name="Kikuta A."/>
            <person name="Kobayashi H."/>
            <person name="Kobayashi N."/>
            <person name="Machita K."/>
            <person name="Maehara T."/>
            <person name="Masukawa M."/>
            <person name="Mizubayashi T."/>
            <person name="Mukai Y."/>
            <person name="Nagasaki H."/>
            <person name="Nagata Y."/>
            <person name="Naito S."/>
            <person name="Nakashima M."/>
            <person name="Nakama Y."/>
            <person name="Nakamichi Y."/>
            <person name="Nakamura M."/>
            <person name="Meguro A."/>
            <person name="Negishi M."/>
            <person name="Ohta I."/>
            <person name="Ohta T."/>
            <person name="Okamoto M."/>
            <person name="Ono N."/>
            <person name="Saji S."/>
            <person name="Sakaguchi M."/>
            <person name="Sakai K."/>
            <person name="Shibata M."/>
            <person name="Shimokawa T."/>
            <person name="Song J."/>
            <person name="Takazaki Y."/>
            <person name="Terasawa K."/>
            <person name="Tsugane M."/>
            <person name="Tsuji K."/>
            <person name="Ueda S."/>
            <person name="Waki K."/>
            <person name="Yamagata H."/>
            <person name="Yamamoto M."/>
            <person name="Yamamoto S."/>
            <person name="Yamane H."/>
            <person name="Yoshiki S."/>
            <person name="Yoshihara R."/>
            <person name="Yukawa K."/>
            <person name="Zhong H."/>
            <person name="Yano M."/>
            <person name="Yuan Q."/>
            <person name="Ouyang S."/>
            <person name="Liu J."/>
            <person name="Jones K.M."/>
            <person name="Gansberger K."/>
            <person name="Moffat K."/>
            <person name="Hill J."/>
            <person name="Bera J."/>
            <person name="Fadrosh D."/>
            <person name="Jin S."/>
            <person name="Johri S."/>
            <person name="Kim M."/>
            <person name="Overton L."/>
            <person name="Reardon M."/>
            <person name="Tsitrin T."/>
            <person name="Vuong H."/>
            <person name="Weaver B."/>
            <person name="Ciecko A."/>
            <person name="Tallon L."/>
            <person name="Jackson J."/>
            <person name="Pai G."/>
            <person name="Aken S.V."/>
            <person name="Utterback T."/>
            <person name="Reidmuller S."/>
            <person name="Feldblyum T."/>
            <person name="Hsiao J."/>
            <person name="Zismann V."/>
            <person name="Iobst S."/>
            <person name="de Vazeille A.R."/>
            <person name="Buell C.R."/>
            <person name="Ying K."/>
            <person name="Li Y."/>
            <person name="Lu T."/>
            <person name="Huang Y."/>
            <person name="Zhao Q."/>
            <person name="Feng Q."/>
            <person name="Zhang L."/>
            <person name="Zhu J."/>
            <person name="Weng Q."/>
            <person name="Mu J."/>
            <person name="Lu Y."/>
            <person name="Fan D."/>
            <person name="Liu Y."/>
            <person name="Guan J."/>
            <person name="Zhang Y."/>
            <person name="Yu S."/>
            <person name="Liu X."/>
            <person name="Zhang Y."/>
            <person name="Hong G."/>
            <person name="Han B."/>
            <person name="Choisne N."/>
            <person name="Demange N."/>
            <person name="Orjeda G."/>
            <person name="Samain S."/>
            <person name="Cattolico L."/>
            <person name="Pelletier E."/>
            <person name="Couloux A."/>
            <person name="Segurens B."/>
            <person name="Wincker P."/>
            <person name="D'Hont A."/>
            <person name="Scarpelli C."/>
            <person name="Weissenbach J."/>
            <person name="Salanoubat M."/>
            <person name="Quetier F."/>
            <person name="Yu Y."/>
            <person name="Kim H.R."/>
            <person name="Rambo T."/>
            <person name="Currie J."/>
            <person name="Collura K."/>
            <person name="Luo M."/>
            <person name="Yang T."/>
            <person name="Ammiraju J.S.S."/>
            <person name="Engler F."/>
            <person name="Soderlund C."/>
            <person name="Wing R.A."/>
            <person name="Palmer L.E."/>
            <person name="de la Bastide M."/>
            <person name="Spiegel L."/>
            <person name="Nascimento L."/>
            <person name="Zutavern T."/>
            <person name="O'Shaughnessy A."/>
            <person name="Dike S."/>
            <person name="Dedhia N."/>
            <person name="Preston R."/>
            <person name="Balija V."/>
            <person name="McCombie W.R."/>
            <person name="Chow T."/>
            <person name="Chen H."/>
            <person name="Chung M."/>
            <person name="Chen C."/>
            <person name="Shaw J."/>
            <person name="Wu H."/>
            <person name="Hsiao K."/>
            <person name="Chao Y."/>
            <person name="Chu M."/>
            <person name="Cheng C."/>
            <person name="Hour A."/>
            <person name="Lee P."/>
            <person name="Lin S."/>
            <person name="Lin Y."/>
            <person name="Liou J."/>
            <person name="Liu S."/>
            <person name="Hsing Y."/>
            <person name="Raghuvanshi S."/>
            <person name="Mohanty A."/>
            <person name="Bharti A.K."/>
            <person name="Gaur A."/>
            <person name="Gupta V."/>
            <person name="Kumar D."/>
            <person name="Ravi V."/>
            <person name="Vij S."/>
            <person name="Kapur A."/>
            <person name="Khurana P."/>
            <person name="Khurana P."/>
            <person name="Khurana J.P."/>
            <person name="Tyagi A.K."/>
            <person name="Gaikwad K."/>
            <person name="Singh A."/>
            <person name="Dalal V."/>
            <person name="Srivastava S."/>
            <person name="Dixit A."/>
            <person name="Pal A.K."/>
            <person name="Ghazi I.A."/>
            <person name="Yadav M."/>
            <person name="Pandit A."/>
            <person name="Bhargava A."/>
            <person name="Sureshbabu K."/>
            <person name="Batra K."/>
            <person name="Sharma T.R."/>
            <person name="Mohapatra T."/>
            <person name="Singh N.K."/>
            <person name="Messing J."/>
            <person name="Nelson A.B."/>
            <person name="Fuks G."/>
            <person name="Kavchok S."/>
            <person name="Keizer G."/>
            <person name="Linton E."/>
            <person name="Llaca V."/>
            <person name="Song R."/>
            <person name="Tanyolac B."/>
            <person name="Young S."/>
            <person name="Ho-Il K."/>
            <person name="Hahn J.H."/>
            <person name="Sangsakoo G."/>
            <person name="Vanavichit A."/>
            <person name="de Mattos Luiz.A.T."/>
            <person name="Zimmer P.D."/>
            <person name="Malone G."/>
            <person name="Dellagostin O."/>
            <person name="de Oliveira A.C."/>
            <person name="Bevan M."/>
            <person name="Bancroft I."/>
            <person name="Minx P."/>
            <person name="Cordum H."/>
            <person name="Wilson R."/>
            <person name="Cheng Z."/>
            <person name="Jin W."/>
            <person name="Jiang J."/>
            <person name="Leong S.A."/>
            <person name="Iwama H."/>
            <person name="Gojobori T."/>
            <person name="Itoh T."/>
            <person name="Niimura Y."/>
            <person name="Fujii Y."/>
            <person name="Habara T."/>
            <person name="Sakai H."/>
            <person name="Sato Y."/>
            <person name="Wilson G."/>
            <person name="Kumar K."/>
            <person name="McCouch S."/>
            <person name="Juretic N."/>
            <person name="Hoen D."/>
            <person name="Wright S."/>
            <person name="Bruskiewich R."/>
            <person name="Bureau T."/>
            <person name="Miyao A."/>
            <person name="Hirochika H."/>
            <person name="Nishikawa T."/>
            <person name="Kadowaki K."/>
            <person name="Sugiura M."/>
            <person name="Burr B."/>
            <person name="Sasaki T."/>
        </authorList>
    </citation>
    <scope>NUCLEOTIDE SEQUENCE [LARGE SCALE GENOMIC DNA]</scope>
    <source>
        <strain evidence="4">cv. Nipponbare</strain>
    </source>
</reference>
<sequence length="80" mass="8778">MSSLLGPRTARARRSGMPPTISSTASRARPLGLRSPPTPTRRAMPVVQTTVTSRPAIRAHRIEPPDLLFFLLRPSGLFFV</sequence>
<dbReference type="EMBL" id="AP006450">
    <property type="protein sequence ID" value="BAD54690.1"/>
    <property type="molecule type" value="Genomic_DNA"/>
</dbReference>
<reference evidence="4" key="3">
    <citation type="journal article" date="2008" name="Nucleic Acids Res.">
        <title>The rice annotation project database (RAP-DB): 2008 update.</title>
        <authorList>
            <consortium name="The rice annotation project (RAP)"/>
        </authorList>
    </citation>
    <scope>GENOME REANNOTATION</scope>
    <source>
        <strain evidence="4">cv. Nipponbare</strain>
    </source>
</reference>
<dbReference type="EMBL" id="AP006450">
    <property type="protein sequence ID" value="BAD54689.1"/>
    <property type="molecule type" value="Genomic_DNA"/>
</dbReference>
<dbReference type="Proteomes" id="UP000000763">
    <property type="component" value="Chromosome 9"/>
</dbReference>
<evidence type="ECO:0000313" key="4">
    <source>
        <dbReference type="Proteomes" id="UP000000763"/>
    </source>
</evidence>
<accession>Q5Z476</accession>